<proteinExistence type="predicted"/>
<dbReference type="InterPro" id="IPR041682">
    <property type="entry name" value="AAA_14"/>
</dbReference>
<evidence type="ECO:0000259" key="2">
    <source>
        <dbReference type="Pfam" id="PF13635"/>
    </source>
</evidence>
<evidence type="ECO:0000313" key="4">
    <source>
        <dbReference type="Proteomes" id="UP000034452"/>
    </source>
</evidence>
<dbReference type="InterPro" id="IPR036390">
    <property type="entry name" value="WH_DNA-bd_sf"/>
</dbReference>
<dbReference type="PANTHER" id="PTHR42990">
    <property type="entry name" value="ATPASE"/>
    <property type="match status" value="1"/>
</dbReference>
<dbReference type="SUPFAM" id="SSF46785">
    <property type="entry name" value="Winged helix' DNA-binding domain"/>
    <property type="match status" value="1"/>
</dbReference>
<accession>A0A0G0VEC9</accession>
<dbReference type="PANTHER" id="PTHR42990:SF1">
    <property type="entry name" value="AAA+ ATPASE DOMAIN-CONTAINING PROTEIN"/>
    <property type="match status" value="1"/>
</dbReference>
<feature type="domain" description="AAA" evidence="1">
    <location>
        <begin position="56"/>
        <end position="189"/>
    </location>
</feature>
<dbReference type="SUPFAM" id="SSF52540">
    <property type="entry name" value="P-loop containing nucleoside triphosphate hydrolases"/>
    <property type="match status" value="1"/>
</dbReference>
<protein>
    <recommendedName>
        <fullName evidence="5">AAA domain-containing protein</fullName>
    </recommendedName>
</protein>
<gene>
    <name evidence="3" type="ORF">UU13_C0006G0022</name>
</gene>
<name>A0A0G0VEC9_9BACT</name>
<evidence type="ECO:0008006" key="5">
    <source>
        <dbReference type="Google" id="ProtNLM"/>
    </source>
</evidence>
<dbReference type="InterPro" id="IPR025420">
    <property type="entry name" value="DUF4143"/>
</dbReference>
<sequence>MEEIIKYIQNQLVQAPFRFKSYTQDEQGKKYLQRNIYIKVDKYFRDFLHNPNARDRWIIIPGLRGVGKTTILAQLFINHYQEVGNRRMLYVSLDEVVNVLGSSLKDVLIAYEKIIGESFEKLTKPIFIFIDEAQYDPKWASVLKSVYDRSNKVFVICSGSSAVSLQTNTDVIRRSIFQKLFPTSFSEFLMIRDGKLPIKGLKQNIKDALFNSESAKDAYDKLKSIEQSVLNAWSSIDRHYVDEYLRIGTLPFAIKMKDEVRVYQTITLLLDKVINQDVQGLGRFDTKTLIHIKRVLFLLADSDVVSIQKLATTLETSVNTISNILEVLEQAELLIRIMPYGSNSKKVRKSSRYQFMSSAMRSAFLSVAGNEQIFSGQKGRLMEDIVAMTLYREFVANNRGALNYDSSKAGADFILTIAGENIIPIEVGIGDKSGTQVRNTMKKIGSAKYGVVICKNSLTLLDNANIVKIPLDYFLLM</sequence>
<dbReference type="Pfam" id="PF13173">
    <property type="entry name" value="AAA_14"/>
    <property type="match status" value="1"/>
</dbReference>
<feature type="domain" description="DUF4143" evidence="2">
    <location>
        <begin position="302"/>
        <end position="427"/>
    </location>
</feature>
<dbReference type="AlphaFoldDB" id="A0A0G0VEC9"/>
<organism evidence="3 4">
    <name type="scientific">Candidatus Nomurabacteria bacterium GW2011_GWB1_40_7</name>
    <dbReference type="NCBI Taxonomy" id="1618744"/>
    <lineage>
        <taxon>Bacteria</taxon>
        <taxon>Candidatus Nomuraibacteriota</taxon>
    </lineage>
</organism>
<evidence type="ECO:0000313" key="3">
    <source>
        <dbReference type="EMBL" id="KKR70420.1"/>
    </source>
</evidence>
<dbReference type="Pfam" id="PF13635">
    <property type="entry name" value="DUF4143"/>
    <property type="match status" value="1"/>
</dbReference>
<reference evidence="3 4" key="1">
    <citation type="journal article" date="2015" name="Nature">
        <title>rRNA introns, odd ribosomes, and small enigmatic genomes across a large radiation of phyla.</title>
        <authorList>
            <person name="Brown C.T."/>
            <person name="Hug L.A."/>
            <person name="Thomas B.C."/>
            <person name="Sharon I."/>
            <person name="Castelle C.J."/>
            <person name="Singh A."/>
            <person name="Wilkins M.J."/>
            <person name="Williams K.H."/>
            <person name="Banfield J.F."/>
        </authorList>
    </citation>
    <scope>NUCLEOTIDE SEQUENCE [LARGE SCALE GENOMIC DNA]</scope>
</reference>
<dbReference type="InterPro" id="IPR027417">
    <property type="entry name" value="P-loop_NTPase"/>
</dbReference>
<dbReference type="Proteomes" id="UP000034452">
    <property type="component" value="Unassembled WGS sequence"/>
</dbReference>
<dbReference type="Gene3D" id="3.40.50.300">
    <property type="entry name" value="P-loop containing nucleotide triphosphate hydrolases"/>
    <property type="match status" value="1"/>
</dbReference>
<evidence type="ECO:0000259" key="1">
    <source>
        <dbReference type="Pfam" id="PF13173"/>
    </source>
</evidence>
<comment type="caution">
    <text evidence="3">The sequence shown here is derived from an EMBL/GenBank/DDBJ whole genome shotgun (WGS) entry which is preliminary data.</text>
</comment>
<dbReference type="EMBL" id="LBZL01000006">
    <property type="protein sequence ID" value="KKR70420.1"/>
    <property type="molecule type" value="Genomic_DNA"/>
</dbReference>